<dbReference type="Gene3D" id="2.70.98.70">
    <property type="match status" value="1"/>
</dbReference>
<sequence length="791" mass="83319">MLGAAHCSSEPQTRDEAPAPRTRISQSDATLREVDIPKGPVDPMFLAALDATPPPHAGGPHPRLLFSEADLPALRARVNEAGSMRKQALERSKQGMDEYVVPVVNNAIEGQGKFGRENMAGAALLWLLTEDSRYLDKAKAILAQQMKAAPAYGATVLFDAQEYYTERSFIVSGLSLAYDWLYSALGADERKQLHDAIVGLGSELYLHANTAWWAIVTTASNFTGNNGTGFGTAGLALWGEENAAPQWVARATQLLRSYGQSGFDAAGASNEGALYGNYGLHNPAIFSQALERAGGPNPLREGHLAHHDEWFAYEVLPGGGALNPMNDARYEELDETYVAWASSHGANPPLAQWIQKQWRKPDVGPPNVDDLSSLSELLFYEEPSASFSPEQQLPLAKFFPGRGLVHVRSGFSDKNDFMAAFEARQTNVGQGVHQQADIGNFVLYAQGARFAIDSGYCNYVDAILAGNANAVRSCETKGHNAVEADGRSQDYLGRGTVRTYASTAAVGEPGALDVAVSDARTAYLLLGPARADRFFLHVRAEGAYPEYLVVSDAFRQDGLLQHDYASYLHTDKANQVTTSGGGAAVSARILAPGGAALSGTWVGAGLGIGVDQFVADYEGAGTHPRVIVSSKSVEYDAIGVLIPAPAGQNAPPVGSVAATGGVGAKVALDASTGDVVLERTSGEAVTAQGVKAVGAFAWLRLPSSGLPRRYALVEGTRLEVNGQVVASTNGKLGTVLVGAGAVAVSGKDVDAFRVQVGSVPSRVTLNGSVVSVRDCGQGVVVYPASASCTSP</sequence>
<name>A0ABZ2KWQ7_9BACT</name>
<organism evidence="4 5">
    <name type="scientific">Pendulispora rubella</name>
    <dbReference type="NCBI Taxonomy" id="2741070"/>
    <lineage>
        <taxon>Bacteria</taxon>
        <taxon>Pseudomonadati</taxon>
        <taxon>Myxococcota</taxon>
        <taxon>Myxococcia</taxon>
        <taxon>Myxococcales</taxon>
        <taxon>Sorangiineae</taxon>
        <taxon>Pendulisporaceae</taxon>
        <taxon>Pendulispora</taxon>
    </lineage>
</organism>
<comment type="subcellular location">
    <subcellularLocation>
        <location evidence="1">Cell envelope</location>
    </subcellularLocation>
</comment>
<dbReference type="Pfam" id="PF07940">
    <property type="entry name" value="Hepar_II_III_C"/>
    <property type="match status" value="1"/>
</dbReference>
<dbReference type="PANTHER" id="PTHR38045">
    <property type="entry name" value="CHROMOSOME 1, WHOLE GENOME SHOTGUN SEQUENCE"/>
    <property type="match status" value="1"/>
</dbReference>
<evidence type="ECO:0000313" key="5">
    <source>
        <dbReference type="Proteomes" id="UP001374803"/>
    </source>
</evidence>
<feature type="domain" description="Heparinase II/III-like C-terminal" evidence="3">
    <location>
        <begin position="397"/>
        <end position="613"/>
    </location>
</feature>
<keyword evidence="5" id="KW-1185">Reference proteome</keyword>
<protein>
    <submittedName>
        <fullName evidence="4">Heparinase II/III family protein</fullName>
    </submittedName>
</protein>
<dbReference type="Gene3D" id="1.50.10.100">
    <property type="entry name" value="Chondroitin AC/alginate lyase"/>
    <property type="match status" value="1"/>
</dbReference>
<dbReference type="InterPro" id="IPR008929">
    <property type="entry name" value="Chondroitin_lyas"/>
</dbReference>
<dbReference type="PANTHER" id="PTHR38045:SF1">
    <property type="entry name" value="HEPARINASE II_III-LIKE PROTEIN"/>
    <property type="match status" value="1"/>
</dbReference>
<accession>A0ABZ2KWQ7</accession>
<evidence type="ECO:0000256" key="2">
    <source>
        <dbReference type="SAM" id="MobiDB-lite"/>
    </source>
</evidence>
<reference evidence="4" key="1">
    <citation type="submission" date="2021-12" db="EMBL/GenBank/DDBJ databases">
        <title>Discovery of the Pendulisporaceae a myxobacterial family with distinct sporulation behavior and unique specialized metabolism.</title>
        <authorList>
            <person name="Garcia R."/>
            <person name="Popoff A."/>
            <person name="Bader C.D."/>
            <person name="Loehr J."/>
            <person name="Walesch S."/>
            <person name="Walt C."/>
            <person name="Boldt J."/>
            <person name="Bunk B."/>
            <person name="Haeckl F.J.F.P.J."/>
            <person name="Gunesch A.P."/>
            <person name="Birkelbach J."/>
            <person name="Nuebel U."/>
            <person name="Pietschmann T."/>
            <person name="Bach T."/>
            <person name="Mueller R."/>
        </authorList>
    </citation>
    <scope>NUCLEOTIDE SEQUENCE</scope>
    <source>
        <strain evidence="4">MSr11367</strain>
    </source>
</reference>
<evidence type="ECO:0000256" key="1">
    <source>
        <dbReference type="ARBA" id="ARBA00004196"/>
    </source>
</evidence>
<dbReference type="EMBL" id="CP089983">
    <property type="protein sequence ID" value="WXB01739.1"/>
    <property type="molecule type" value="Genomic_DNA"/>
</dbReference>
<evidence type="ECO:0000259" key="3">
    <source>
        <dbReference type="Pfam" id="PF07940"/>
    </source>
</evidence>
<evidence type="ECO:0000313" key="4">
    <source>
        <dbReference type="EMBL" id="WXB01739.1"/>
    </source>
</evidence>
<dbReference type="Proteomes" id="UP001374803">
    <property type="component" value="Chromosome"/>
</dbReference>
<dbReference type="RefSeq" id="WP_394831357.1">
    <property type="nucleotide sequence ID" value="NZ_CP089929.1"/>
</dbReference>
<dbReference type="InterPro" id="IPR012480">
    <property type="entry name" value="Hepar_II_III_C"/>
</dbReference>
<gene>
    <name evidence="4" type="ORF">LVJ94_33090</name>
</gene>
<dbReference type="SUPFAM" id="SSF48230">
    <property type="entry name" value="Chondroitin AC/alginate lyase"/>
    <property type="match status" value="1"/>
</dbReference>
<feature type="region of interest" description="Disordered" evidence="2">
    <location>
        <begin position="1"/>
        <end position="36"/>
    </location>
</feature>
<proteinExistence type="predicted"/>